<evidence type="ECO:0000259" key="2">
    <source>
        <dbReference type="Pfam" id="PF03869"/>
    </source>
</evidence>
<evidence type="ECO:0000313" key="3">
    <source>
        <dbReference type="EMBL" id="RSE25139.1"/>
    </source>
</evidence>
<dbReference type="Proteomes" id="UP000277537">
    <property type="component" value="Unassembled WGS sequence"/>
</dbReference>
<sequence>MSEDVQFNLRIPSELKQQIVDAAKRNSRSINAEAQLRLERTFELDSLPEPTNPKNITDPDKLEAWAKSVLNELLRLKELDTRVEELEKSVEYLESFQSEATDRLNYLDGRDY</sequence>
<dbReference type="EMBL" id="RHXE01000007">
    <property type="protein sequence ID" value="RSE25139.1"/>
    <property type="molecule type" value="Genomic_DNA"/>
</dbReference>
<protein>
    <submittedName>
        <fullName evidence="3">Arc family DNA-binding protein</fullName>
    </submittedName>
</protein>
<keyword evidence="3" id="KW-0238">DNA-binding</keyword>
<evidence type="ECO:0000256" key="1">
    <source>
        <dbReference type="SAM" id="Coils"/>
    </source>
</evidence>
<keyword evidence="1" id="KW-0175">Coiled coil</keyword>
<dbReference type="RefSeq" id="WP_075175434.1">
    <property type="nucleotide sequence ID" value="NZ_RHXE01000007.1"/>
</dbReference>
<dbReference type="InterPro" id="IPR013321">
    <property type="entry name" value="Arc_rbn_hlx_hlx"/>
</dbReference>
<feature type="coiled-coil region" evidence="1">
    <location>
        <begin position="69"/>
        <end position="96"/>
    </location>
</feature>
<proteinExistence type="predicted"/>
<reference evidence="3 4" key="1">
    <citation type="submission" date="2018-10" db="EMBL/GenBank/DDBJ databases">
        <title>Transmission dynamics of multidrug resistant bacteria on intensive care unit surfaces.</title>
        <authorList>
            <person name="D'Souza A.W."/>
            <person name="Potter R.F."/>
            <person name="Wallace M."/>
            <person name="Shupe A."/>
            <person name="Patel S."/>
            <person name="Sun S."/>
            <person name="Gul D."/>
            <person name="Kwon J.H."/>
            <person name="Andleeb S."/>
            <person name="Burnham C.-A.D."/>
            <person name="Dantas G."/>
        </authorList>
    </citation>
    <scope>NUCLEOTIDE SEQUENCE [LARGE SCALE GENOMIC DNA]</scope>
    <source>
        <strain evidence="3 4">AJ_385</strain>
    </source>
</reference>
<dbReference type="InterPro" id="IPR005569">
    <property type="entry name" value="Arc_DNA-bd_dom"/>
</dbReference>
<dbReference type="SUPFAM" id="SSF47598">
    <property type="entry name" value="Ribbon-helix-helix"/>
    <property type="match status" value="1"/>
</dbReference>
<comment type="caution">
    <text evidence="3">The sequence shown here is derived from an EMBL/GenBank/DDBJ whole genome shotgun (WGS) entry which is preliminary data.</text>
</comment>
<dbReference type="InterPro" id="IPR010985">
    <property type="entry name" value="Ribbon_hlx_hlx"/>
</dbReference>
<accession>A0A3R9EJU6</accession>
<dbReference type="GO" id="GO:0003677">
    <property type="term" value="F:DNA binding"/>
    <property type="evidence" value="ECO:0007669"/>
    <property type="project" value="UniProtKB-KW"/>
</dbReference>
<dbReference type="AlphaFoldDB" id="A0A3R9EJU6"/>
<dbReference type="Gene3D" id="1.10.1220.10">
    <property type="entry name" value="Met repressor-like"/>
    <property type="match status" value="1"/>
</dbReference>
<name>A0A3R9EJU6_ACIJO</name>
<dbReference type="Pfam" id="PF03869">
    <property type="entry name" value="Arc"/>
    <property type="match status" value="1"/>
</dbReference>
<gene>
    <name evidence="3" type="ORF">EGT73_05310</name>
</gene>
<dbReference type="GO" id="GO:0006355">
    <property type="term" value="P:regulation of DNA-templated transcription"/>
    <property type="evidence" value="ECO:0007669"/>
    <property type="project" value="InterPro"/>
</dbReference>
<evidence type="ECO:0000313" key="4">
    <source>
        <dbReference type="Proteomes" id="UP000277537"/>
    </source>
</evidence>
<feature type="domain" description="Arc-like DNA binding" evidence="2">
    <location>
        <begin position="1"/>
        <end position="42"/>
    </location>
</feature>
<organism evidence="3 4">
    <name type="scientific">Acinetobacter johnsonii</name>
    <dbReference type="NCBI Taxonomy" id="40214"/>
    <lineage>
        <taxon>Bacteria</taxon>
        <taxon>Pseudomonadati</taxon>
        <taxon>Pseudomonadota</taxon>
        <taxon>Gammaproteobacteria</taxon>
        <taxon>Moraxellales</taxon>
        <taxon>Moraxellaceae</taxon>
        <taxon>Acinetobacter</taxon>
    </lineage>
</organism>